<reference evidence="8" key="2">
    <citation type="journal article" date="2024" name="Plant">
        <title>Genomic evolution and insights into agronomic trait innovations of Sesamum species.</title>
        <authorList>
            <person name="Miao H."/>
            <person name="Wang L."/>
            <person name="Qu L."/>
            <person name="Liu H."/>
            <person name="Sun Y."/>
            <person name="Le M."/>
            <person name="Wang Q."/>
            <person name="Wei S."/>
            <person name="Zheng Y."/>
            <person name="Lin W."/>
            <person name="Duan Y."/>
            <person name="Cao H."/>
            <person name="Xiong S."/>
            <person name="Wang X."/>
            <person name="Wei L."/>
            <person name="Li C."/>
            <person name="Ma Q."/>
            <person name="Ju M."/>
            <person name="Zhao R."/>
            <person name="Li G."/>
            <person name="Mu C."/>
            <person name="Tian Q."/>
            <person name="Mei H."/>
            <person name="Zhang T."/>
            <person name="Gao T."/>
            <person name="Zhang H."/>
        </authorList>
    </citation>
    <scope>NUCLEOTIDE SEQUENCE</scope>
    <source>
        <strain evidence="8">G01</strain>
    </source>
</reference>
<dbReference type="InterPro" id="IPR006447">
    <property type="entry name" value="Myb_dom_plants"/>
</dbReference>
<dbReference type="AlphaFoldDB" id="A0AAW2PHH2"/>
<evidence type="ECO:0000256" key="1">
    <source>
        <dbReference type="ARBA" id="ARBA00004123"/>
    </source>
</evidence>
<keyword evidence="5" id="KW-0539">Nucleus</keyword>
<dbReference type="InterPro" id="IPR044825">
    <property type="entry name" value="GLK1/2-like"/>
</dbReference>
<keyword evidence="3" id="KW-0238">DNA-binding</keyword>
<evidence type="ECO:0000259" key="7">
    <source>
        <dbReference type="PROSITE" id="PS51294"/>
    </source>
</evidence>
<gene>
    <name evidence="8" type="ORF">Sangu_0988400</name>
</gene>
<dbReference type="Pfam" id="PF00249">
    <property type="entry name" value="Myb_DNA-binding"/>
    <property type="match status" value="1"/>
</dbReference>
<comment type="caution">
    <text evidence="8">The sequence shown here is derived from an EMBL/GenBank/DDBJ whole genome shotgun (WGS) entry which is preliminary data.</text>
</comment>
<proteinExistence type="predicted"/>
<dbReference type="Gene3D" id="1.10.10.60">
    <property type="entry name" value="Homeodomain-like"/>
    <property type="match status" value="1"/>
</dbReference>
<keyword evidence="4" id="KW-0804">Transcription</keyword>
<feature type="compositionally biased region" description="Polar residues" evidence="6">
    <location>
        <begin position="19"/>
        <end position="28"/>
    </location>
</feature>
<dbReference type="GO" id="GO:0005634">
    <property type="term" value="C:nucleus"/>
    <property type="evidence" value="ECO:0007669"/>
    <property type="project" value="UniProtKB-SubCell"/>
</dbReference>
<evidence type="ECO:0000256" key="4">
    <source>
        <dbReference type="ARBA" id="ARBA00023163"/>
    </source>
</evidence>
<dbReference type="PANTHER" id="PTHR31312:SF1">
    <property type="entry name" value="TRANSCRIPTION ACTIVATOR GLK1"/>
    <property type="match status" value="1"/>
</dbReference>
<feature type="region of interest" description="Disordered" evidence="6">
    <location>
        <begin position="1"/>
        <end position="96"/>
    </location>
</feature>
<feature type="compositionally biased region" description="Low complexity" evidence="6">
    <location>
        <begin position="44"/>
        <end position="62"/>
    </location>
</feature>
<feature type="compositionally biased region" description="Polar residues" evidence="6">
    <location>
        <begin position="67"/>
        <end position="84"/>
    </location>
</feature>
<dbReference type="GO" id="GO:0003700">
    <property type="term" value="F:DNA-binding transcription factor activity"/>
    <property type="evidence" value="ECO:0007669"/>
    <property type="project" value="InterPro"/>
</dbReference>
<organism evidence="8">
    <name type="scientific">Sesamum angustifolium</name>
    <dbReference type="NCBI Taxonomy" id="2727405"/>
    <lineage>
        <taxon>Eukaryota</taxon>
        <taxon>Viridiplantae</taxon>
        <taxon>Streptophyta</taxon>
        <taxon>Embryophyta</taxon>
        <taxon>Tracheophyta</taxon>
        <taxon>Spermatophyta</taxon>
        <taxon>Magnoliopsida</taxon>
        <taxon>eudicotyledons</taxon>
        <taxon>Gunneridae</taxon>
        <taxon>Pentapetalae</taxon>
        <taxon>asterids</taxon>
        <taxon>lamiids</taxon>
        <taxon>Lamiales</taxon>
        <taxon>Pedaliaceae</taxon>
        <taxon>Sesamum</taxon>
    </lineage>
</organism>
<evidence type="ECO:0000256" key="3">
    <source>
        <dbReference type="ARBA" id="ARBA00023125"/>
    </source>
</evidence>
<evidence type="ECO:0000256" key="2">
    <source>
        <dbReference type="ARBA" id="ARBA00023015"/>
    </source>
</evidence>
<comment type="subcellular location">
    <subcellularLocation>
        <location evidence="1">Nucleus</location>
    </subcellularLocation>
</comment>
<reference evidence="8" key="1">
    <citation type="submission" date="2020-06" db="EMBL/GenBank/DDBJ databases">
        <authorList>
            <person name="Li T."/>
            <person name="Hu X."/>
            <person name="Zhang T."/>
            <person name="Song X."/>
            <person name="Zhang H."/>
            <person name="Dai N."/>
            <person name="Sheng W."/>
            <person name="Hou X."/>
            <person name="Wei L."/>
        </authorList>
    </citation>
    <scope>NUCLEOTIDE SEQUENCE</scope>
    <source>
        <strain evidence="8">G01</strain>
        <tissue evidence="8">Leaf</tissue>
    </source>
</reference>
<keyword evidence="2" id="KW-0805">Transcription regulation</keyword>
<evidence type="ECO:0000313" key="8">
    <source>
        <dbReference type="EMBL" id="KAL0354071.1"/>
    </source>
</evidence>
<dbReference type="PROSITE" id="PS51294">
    <property type="entry name" value="HTH_MYB"/>
    <property type="match status" value="1"/>
</dbReference>
<name>A0AAW2PHH2_9LAMI</name>
<dbReference type="InterPro" id="IPR001005">
    <property type="entry name" value="SANT/Myb"/>
</dbReference>
<evidence type="ECO:0000256" key="5">
    <source>
        <dbReference type="ARBA" id="ARBA00023242"/>
    </source>
</evidence>
<evidence type="ECO:0000256" key="6">
    <source>
        <dbReference type="SAM" id="MobiDB-lite"/>
    </source>
</evidence>
<dbReference type="InterPro" id="IPR009057">
    <property type="entry name" value="Homeodomain-like_sf"/>
</dbReference>
<dbReference type="GO" id="GO:0045893">
    <property type="term" value="P:positive regulation of DNA-templated transcription"/>
    <property type="evidence" value="ECO:0007669"/>
    <property type="project" value="InterPro"/>
</dbReference>
<dbReference type="GO" id="GO:0000976">
    <property type="term" value="F:transcription cis-regulatory region binding"/>
    <property type="evidence" value="ECO:0007669"/>
    <property type="project" value="TreeGrafter"/>
</dbReference>
<dbReference type="PANTHER" id="PTHR31312">
    <property type="entry name" value="TRANSCRIPTION ACTIVATOR GLK1"/>
    <property type="match status" value="1"/>
</dbReference>
<accession>A0AAW2PHH2</accession>
<dbReference type="FunFam" id="1.10.10.60:FF:000007">
    <property type="entry name" value="Two-component response regulator"/>
    <property type="match status" value="1"/>
</dbReference>
<dbReference type="EMBL" id="JACGWK010000005">
    <property type="protein sequence ID" value="KAL0354071.1"/>
    <property type="molecule type" value="Genomic_DNA"/>
</dbReference>
<dbReference type="SUPFAM" id="SSF46689">
    <property type="entry name" value="Homeodomain-like"/>
    <property type="match status" value="1"/>
</dbReference>
<dbReference type="NCBIfam" id="TIGR01557">
    <property type="entry name" value="myb_SHAQKYF"/>
    <property type="match status" value="1"/>
</dbReference>
<feature type="compositionally biased region" description="Basic and acidic residues" evidence="6">
    <location>
        <begin position="30"/>
        <end position="40"/>
    </location>
</feature>
<feature type="domain" description="HTH myb-type" evidence="7">
    <location>
        <begin position="100"/>
        <end position="159"/>
    </location>
</feature>
<protein>
    <submittedName>
        <fullName evidence="8">Transcription factor GLK1</fullName>
    </submittedName>
</protein>
<sequence length="371" mass="40248">MEPKASTEFLVGAGEESEMSTSINTSVSIEKVDEESKTVVEQKASPVSASASASNLGSGSSLIQGEETVSNRGDSVVDNLSSLTGDKGRKSSTHVKNLPGKRKMKVDWTPELHRQFVQAVEKLGLDKAVPSKILELMGIDCLTRHNVASHLQKYRSHRKHLLAREAEAATWSRKRQMYGTAGRTAKRDMNSWVVPTTGFPPVTSMPQFRPLHVWGHPSTDQPLVYMWPNHPTCSPAAPPAWVPGHPLQPPISGEPSFWSSHHQDVPAPGMPCFPPHFQPTRFTTPPVPGIPPTSLYRAEPGIGVPIVPTGQTLPQPSFDSHLSTESIDAVIGDVLSKPWLPLPLGLKPPSIDSVVVELQRQGISKIPPTCA</sequence>
<dbReference type="InterPro" id="IPR017930">
    <property type="entry name" value="Myb_dom"/>
</dbReference>